<dbReference type="OrthoDB" id="2629631at2"/>
<reference evidence="2 3" key="1">
    <citation type="submission" date="2016-06" db="EMBL/GenBank/DDBJ databases">
        <title>Domibacillus iocasae genome sequencing.</title>
        <authorList>
            <person name="Verma A."/>
            <person name="Pal Y."/>
            <person name="Ojha A.K."/>
            <person name="Krishnamurthi S."/>
        </authorList>
    </citation>
    <scope>NUCLEOTIDE SEQUENCE [LARGE SCALE GENOMIC DNA]</scope>
    <source>
        <strain evidence="2 3">DSM 29979</strain>
    </source>
</reference>
<dbReference type="AlphaFoldDB" id="A0A1E7DRU2"/>
<keyword evidence="1" id="KW-0472">Membrane</keyword>
<feature type="transmembrane region" description="Helical" evidence="1">
    <location>
        <begin position="61"/>
        <end position="81"/>
    </location>
</feature>
<comment type="caution">
    <text evidence="2">The sequence shown here is derived from an EMBL/GenBank/DDBJ whole genome shotgun (WGS) entry which is preliminary data.</text>
</comment>
<keyword evidence="1" id="KW-0812">Transmembrane</keyword>
<organism evidence="2 3">
    <name type="scientific">Domibacillus iocasae</name>
    <dbReference type="NCBI Taxonomy" id="1714016"/>
    <lineage>
        <taxon>Bacteria</taxon>
        <taxon>Bacillati</taxon>
        <taxon>Bacillota</taxon>
        <taxon>Bacilli</taxon>
        <taxon>Bacillales</taxon>
        <taxon>Bacillaceae</taxon>
        <taxon>Domibacillus</taxon>
    </lineage>
</organism>
<dbReference type="Proteomes" id="UP000095658">
    <property type="component" value="Unassembled WGS sequence"/>
</dbReference>
<sequence>MFTLSGFVCLDIFLYVCFFIYLSRKRKLIGFQLGMNISQVMGGMAALLSGIVLILEFPFHFTLITIVSTMIGVLTGALFGLLFDYQTFITGLTNGMMVGLMSPMIGTVLDAPDQIIWLVHGLFFACLILVMISIQRS</sequence>
<protein>
    <submittedName>
        <fullName evidence="2">Uncharacterized protein</fullName>
    </submittedName>
</protein>
<name>A0A1E7DRU2_9BACI</name>
<feature type="transmembrane region" description="Helical" evidence="1">
    <location>
        <begin position="115"/>
        <end position="134"/>
    </location>
</feature>
<feature type="transmembrane region" description="Helical" evidence="1">
    <location>
        <begin position="6"/>
        <end position="23"/>
    </location>
</feature>
<feature type="transmembrane region" description="Helical" evidence="1">
    <location>
        <begin position="88"/>
        <end position="109"/>
    </location>
</feature>
<keyword evidence="1" id="KW-1133">Transmembrane helix</keyword>
<dbReference type="STRING" id="1714016.BA724_04815"/>
<proteinExistence type="predicted"/>
<feature type="transmembrane region" description="Helical" evidence="1">
    <location>
        <begin position="35"/>
        <end position="55"/>
    </location>
</feature>
<evidence type="ECO:0000256" key="1">
    <source>
        <dbReference type="SAM" id="Phobius"/>
    </source>
</evidence>
<keyword evidence="3" id="KW-1185">Reference proteome</keyword>
<dbReference type="EMBL" id="MAMP01000020">
    <property type="protein sequence ID" value="OES45418.1"/>
    <property type="molecule type" value="Genomic_DNA"/>
</dbReference>
<evidence type="ECO:0000313" key="2">
    <source>
        <dbReference type="EMBL" id="OES45418.1"/>
    </source>
</evidence>
<accession>A0A1E7DRU2</accession>
<evidence type="ECO:0000313" key="3">
    <source>
        <dbReference type="Proteomes" id="UP000095658"/>
    </source>
</evidence>
<gene>
    <name evidence="2" type="ORF">BA724_04815</name>
</gene>